<sequence>MVAPRMSRLPERSPPERTGPPGTEMRCPVWDLALPPGNVNRTCGFDLRTVTTPPVVRGNRTSCDRDQRKCLH</sequence>
<dbReference type="AlphaFoldDB" id="A0A3S9GVE9"/>
<evidence type="ECO:0000313" key="2">
    <source>
        <dbReference type="EMBL" id="AZO92764.1"/>
    </source>
</evidence>
<evidence type="ECO:0000256" key="1">
    <source>
        <dbReference type="SAM" id="MobiDB-lite"/>
    </source>
</evidence>
<organism evidence="2">
    <name type="scientific">Micromonospora okii</name>
    <dbReference type="NCBI Taxonomy" id="1182970"/>
    <lineage>
        <taxon>Bacteria</taxon>
        <taxon>Bacillati</taxon>
        <taxon>Actinomycetota</taxon>
        <taxon>Actinomycetes</taxon>
        <taxon>Micromonosporales</taxon>
        <taxon>Micromonosporaceae</taxon>
        <taxon>Micromonospora</taxon>
    </lineage>
</organism>
<accession>A0A3S9GVE9</accession>
<dbReference type="EMBL" id="MH311780">
    <property type="protein sequence ID" value="AZO92764.1"/>
    <property type="molecule type" value="Genomic_DNA"/>
</dbReference>
<proteinExistence type="predicted"/>
<name>A0A3S9GVE9_9ACTN</name>
<gene>
    <name evidence="2" type="ORF">mr_0630</name>
</gene>
<feature type="region of interest" description="Disordered" evidence="1">
    <location>
        <begin position="1"/>
        <end position="25"/>
    </location>
</feature>
<reference evidence="2" key="1">
    <citation type="journal article" date="2018" name="Appl. Environ. Microbiol.">
        <title>Discovery of 16-demethylrifamycins by Removing Predominant Polyketide Biosynthetic Pathway in Micromonospora sp. TP-A0468.</title>
        <authorList>
            <person name="Zhou Q."/>
            <person name="Luo G.C."/>
            <person name="Zhang H."/>
            <person name="Tang G.L."/>
        </authorList>
    </citation>
    <scope>NUCLEOTIDE SEQUENCE</scope>
    <source>
        <strain evidence="2">TP-A0468</strain>
    </source>
</reference>
<protein>
    <submittedName>
        <fullName evidence="2">Uncharacterized protein</fullName>
    </submittedName>
</protein>